<keyword evidence="1" id="KW-0732">Signal</keyword>
<organism evidence="2 3">
    <name type="scientific">Ferrimonas marina</name>
    <dbReference type="NCBI Taxonomy" id="299255"/>
    <lineage>
        <taxon>Bacteria</taxon>
        <taxon>Pseudomonadati</taxon>
        <taxon>Pseudomonadota</taxon>
        <taxon>Gammaproteobacteria</taxon>
        <taxon>Alteromonadales</taxon>
        <taxon>Ferrimonadaceae</taxon>
        <taxon>Ferrimonas</taxon>
    </lineage>
</organism>
<name>A0A1M5T5P5_9GAMM</name>
<evidence type="ECO:0000256" key="1">
    <source>
        <dbReference type="SAM" id="SignalP"/>
    </source>
</evidence>
<gene>
    <name evidence="2" type="ORF">SAMN02745129_2012</name>
</gene>
<proteinExistence type="predicted"/>
<evidence type="ECO:0008006" key="4">
    <source>
        <dbReference type="Google" id="ProtNLM"/>
    </source>
</evidence>
<evidence type="ECO:0000313" key="3">
    <source>
        <dbReference type="Proteomes" id="UP000184268"/>
    </source>
</evidence>
<dbReference type="Proteomes" id="UP000184268">
    <property type="component" value="Unassembled WGS sequence"/>
</dbReference>
<keyword evidence="3" id="KW-1185">Reference proteome</keyword>
<accession>A0A1M5T5P5</accession>
<dbReference type="AlphaFoldDB" id="A0A1M5T5P5"/>
<dbReference type="RefSeq" id="WP_067663591.1">
    <property type="nucleotide sequence ID" value="NZ_FQXG01000003.1"/>
</dbReference>
<feature type="chain" id="PRO_5009913860" description="Porin" evidence="1">
    <location>
        <begin position="25"/>
        <end position="232"/>
    </location>
</feature>
<reference evidence="3" key="1">
    <citation type="submission" date="2016-11" db="EMBL/GenBank/DDBJ databases">
        <authorList>
            <person name="Varghese N."/>
            <person name="Submissions S."/>
        </authorList>
    </citation>
    <scope>NUCLEOTIDE SEQUENCE [LARGE SCALE GENOMIC DNA]</scope>
    <source>
        <strain evidence="3">DSM 16917</strain>
    </source>
</reference>
<protein>
    <recommendedName>
        <fullName evidence="4">Porin</fullName>
    </recommendedName>
</protein>
<dbReference type="EMBL" id="FQXG01000003">
    <property type="protein sequence ID" value="SHH46075.1"/>
    <property type="molecule type" value="Genomic_DNA"/>
</dbReference>
<evidence type="ECO:0000313" key="2">
    <source>
        <dbReference type="EMBL" id="SHH46075.1"/>
    </source>
</evidence>
<sequence>MSKKMFLMSLSLIAGAAVANPAQAEQAMSFTNQQFVNTDSNVSVVYAGDAAISGAYEIVDGVSIGASYMDIAEGYIGIGAKWRFHETQSSGLFSGKPGAFAIAFDYVTGDLGFDIDEEAMGIALLSTSFVNDSFSYSTKIGWETNEVSGHGMSISDDRFAFGIGGHFQLEGFYADLTFDYAIGDYVDFIILTPTVGKVYGDFDFSAGLTWVKLAGDADDSDSEFVIKARYNF</sequence>
<feature type="signal peptide" evidence="1">
    <location>
        <begin position="1"/>
        <end position="24"/>
    </location>
</feature>
<dbReference type="STRING" id="299255.SAMN02745129_2012"/>